<gene>
    <name evidence="3 7" type="primary">rplF</name>
    <name evidence="7" type="ORF">TPLL2_0204</name>
</gene>
<sequence length="179" mass="19538">MSRIGKVPVSIPRGVHVRVSSGVVEVEGPKGVLSCAFLPVVTVRVEQEYAIVARCDDSKRARACHGLYRKLLSNMVVGVSEGFSKTLVITGIGYRAEVQGRVLVMALGYSNDFTVLIPSGIEVRVESSTRVIVSGVSKERVGEFAAQLRRLRLPEVYKGKGIRYDYETIVRKVGKSGVK</sequence>
<organism evidence="7 8">
    <name type="scientific">Treponema paraluiscuniculi</name>
    <dbReference type="NCBI Taxonomy" id="53435"/>
    <lineage>
        <taxon>Bacteria</taxon>
        <taxon>Pseudomonadati</taxon>
        <taxon>Spirochaetota</taxon>
        <taxon>Spirochaetia</taxon>
        <taxon>Spirochaetales</taxon>
        <taxon>Treponemataceae</taxon>
        <taxon>Treponema</taxon>
    </lineage>
</organism>
<dbReference type="InterPro" id="IPR000702">
    <property type="entry name" value="Ribosomal_uL6-like"/>
</dbReference>
<dbReference type="RefSeq" id="WP_320341398.1">
    <property type="nucleotide sequence ID" value="NZ_CP097901.1"/>
</dbReference>
<evidence type="ECO:0000256" key="2">
    <source>
        <dbReference type="ARBA" id="ARBA00023274"/>
    </source>
</evidence>
<dbReference type="GO" id="GO:0005840">
    <property type="term" value="C:ribosome"/>
    <property type="evidence" value="ECO:0007669"/>
    <property type="project" value="UniProtKB-KW"/>
</dbReference>
<dbReference type="Proteomes" id="UP001321460">
    <property type="component" value="Chromosome"/>
</dbReference>
<dbReference type="InterPro" id="IPR020040">
    <property type="entry name" value="Ribosomal_uL6_a/b-dom"/>
</dbReference>
<dbReference type="Pfam" id="PF00347">
    <property type="entry name" value="Ribosomal_L6"/>
    <property type="match status" value="2"/>
</dbReference>
<dbReference type="HAMAP" id="MF_01365_B">
    <property type="entry name" value="Ribosomal_uL6_B"/>
    <property type="match status" value="1"/>
</dbReference>
<feature type="domain" description="Large ribosomal subunit protein uL6 alpha-beta" evidence="6">
    <location>
        <begin position="11"/>
        <end position="82"/>
    </location>
</feature>
<reference evidence="7 8" key="1">
    <citation type="submission" date="2022-05" db="EMBL/GenBank/DDBJ databases">
        <title>Treponema leporis L2 test.</title>
        <authorList>
            <person name="Cejkova D."/>
        </authorList>
    </citation>
    <scope>NUCLEOTIDE SEQUENCE [LARGE SCALE GENOMIC DNA]</scope>
    <source>
        <strain evidence="7 8">L2</strain>
    </source>
</reference>
<evidence type="ECO:0000259" key="6">
    <source>
        <dbReference type="Pfam" id="PF00347"/>
    </source>
</evidence>
<dbReference type="NCBIfam" id="TIGR03654">
    <property type="entry name" value="L6_bact"/>
    <property type="match status" value="1"/>
</dbReference>
<dbReference type="InterPro" id="IPR019906">
    <property type="entry name" value="Ribosomal_uL6_bac-type"/>
</dbReference>
<evidence type="ECO:0000256" key="4">
    <source>
        <dbReference type="RuleBase" id="RU003869"/>
    </source>
</evidence>
<dbReference type="SUPFAM" id="SSF56053">
    <property type="entry name" value="Ribosomal protein L6"/>
    <property type="match status" value="2"/>
</dbReference>
<evidence type="ECO:0000313" key="8">
    <source>
        <dbReference type="Proteomes" id="UP001321460"/>
    </source>
</evidence>
<keyword evidence="8" id="KW-1185">Reference proteome</keyword>
<dbReference type="InterPro" id="IPR036789">
    <property type="entry name" value="Ribosomal_uL6-like_a/b-dom_sf"/>
</dbReference>
<comment type="function">
    <text evidence="3 5">This protein binds to the 23S rRNA, and is important in its secondary structure. It is located near the subunit interface in the base of the L7/L12 stalk, and near the tRNA binding site of the peptidyltransferase center.</text>
</comment>
<dbReference type="PANTHER" id="PTHR11655">
    <property type="entry name" value="60S/50S RIBOSOMAL PROTEIN L6/L9"/>
    <property type="match status" value="1"/>
</dbReference>
<keyword evidence="2 3" id="KW-0687">Ribonucleoprotein</keyword>
<evidence type="ECO:0000256" key="3">
    <source>
        <dbReference type="HAMAP-Rule" id="MF_01365"/>
    </source>
</evidence>
<keyword evidence="3 5" id="KW-0694">RNA-binding</keyword>
<dbReference type="PROSITE" id="PS00525">
    <property type="entry name" value="RIBOSOMAL_L6_1"/>
    <property type="match status" value="1"/>
</dbReference>
<comment type="subunit">
    <text evidence="3">Part of the 50S ribosomal subunit.</text>
</comment>
<name>A0ABY9E1Q8_9SPIR</name>
<proteinExistence type="inferred from homology"/>
<protein>
    <recommendedName>
        <fullName evidence="3">Large ribosomal subunit protein uL6</fullName>
    </recommendedName>
</protein>
<dbReference type="PIRSF" id="PIRSF002162">
    <property type="entry name" value="Ribosomal_L6"/>
    <property type="match status" value="1"/>
</dbReference>
<comment type="similarity">
    <text evidence="3 4">Belongs to the universal ribosomal protein uL6 family.</text>
</comment>
<dbReference type="PANTHER" id="PTHR11655:SF14">
    <property type="entry name" value="LARGE RIBOSOMAL SUBUNIT PROTEIN UL6M"/>
    <property type="match status" value="1"/>
</dbReference>
<keyword evidence="3 5" id="KW-0699">rRNA-binding</keyword>
<dbReference type="Gene3D" id="3.90.930.12">
    <property type="entry name" value="Ribosomal protein L6, alpha-beta domain"/>
    <property type="match status" value="2"/>
</dbReference>
<evidence type="ECO:0000256" key="5">
    <source>
        <dbReference type="RuleBase" id="RU003870"/>
    </source>
</evidence>
<evidence type="ECO:0000256" key="1">
    <source>
        <dbReference type="ARBA" id="ARBA00022980"/>
    </source>
</evidence>
<dbReference type="InterPro" id="IPR002358">
    <property type="entry name" value="Ribosomal_uL6_CS"/>
</dbReference>
<feature type="domain" description="Large ribosomal subunit protein uL6 alpha-beta" evidence="6">
    <location>
        <begin position="91"/>
        <end position="164"/>
    </location>
</feature>
<dbReference type="PRINTS" id="PR00059">
    <property type="entry name" value="RIBOSOMALL6"/>
</dbReference>
<dbReference type="EMBL" id="CP097901">
    <property type="protein sequence ID" value="WKC72089.1"/>
    <property type="molecule type" value="Genomic_DNA"/>
</dbReference>
<keyword evidence="1 3" id="KW-0689">Ribosomal protein</keyword>
<evidence type="ECO:0000313" key="7">
    <source>
        <dbReference type="EMBL" id="WKC72089.1"/>
    </source>
</evidence>
<accession>A0ABY9E1Q8</accession>